<dbReference type="KEGG" id="bze:COCCADRAFT_100146"/>
<dbReference type="Proteomes" id="UP000053841">
    <property type="component" value="Unassembled WGS sequence"/>
</dbReference>
<evidence type="ECO:0000313" key="2">
    <source>
        <dbReference type="EMBL" id="EUC31873.1"/>
    </source>
</evidence>
<feature type="region of interest" description="Disordered" evidence="1">
    <location>
        <begin position="27"/>
        <end position="49"/>
    </location>
</feature>
<dbReference type="HOGENOM" id="CLU_3142803_0_0_1"/>
<accession>W6Y1U4</accession>
<proteinExistence type="predicted"/>
<evidence type="ECO:0000313" key="3">
    <source>
        <dbReference type="Proteomes" id="UP000053841"/>
    </source>
</evidence>
<feature type="compositionally biased region" description="Acidic residues" evidence="1">
    <location>
        <begin position="33"/>
        <end position="42"/>
    </location>
</feature>
<dbReference type="RefSeq" id="XP_007713824.1">
    <property type="nucleotide sequence ID" value="XM_007715634.1"/>
</dbReference>
<evidence type="ECO:0000256" key="1">
    <source>
        <dbReference type="SAM" id="MobiDB-lite"/>
    </source>
</evidence>
<sequence length="49" mass="5385">MGDIIPHENLVVNVFLSCICRAGLEDEAGQREEDWDDDEMGDDASSSSI</sequence>
<dbReference type="GeneID" id="19142088"/>
<keyword evidence="3" id="KW-1185">Reference proteome</keyword>
<dbReference type="AlphaFoldDB" id="W6Y1U4"/>
<gene>
    <name evidence="2" type="ORF">COCCADRAFT_100146</name>
</gene>
<name>W6Y1U4_COCC2</name>
<reference evidence="2 3" key="1">
    <citation type="journal article" date="2013" name="PLoS Genet.">
        <title>Comparative genome structure, secondary metabolite, and effector coding capacity across Cochliobolus pathogens.</title>
        <authorList>
            <person name="Condon B.J."/>
            <person name="Leng Y."/>
            <person name="Wu D."/>
            <person name="Bushley K.E."/>
            <person name="Ohm R.A."/>
            <person name="Otillar R."/>
            <person name="Martin J."/>
            <person name="Schackwitz W."/>
            <person name="Grimwood J."/>
            <person name="MohdZainudin N."/>
            <person name="Xue C."/>
            <person name="Wang R."/>
            <person name="Manning V.A."/>
            <person name="Dhillon B."/>
            <person name="Tu Z.J."/>
            <person name="Steffenson B.J."/>
            <person name="Salamov A."/>
            <person name="Sun H."/>
            <person name="Lowry S."/>
            <person name="LaButti K."/>
            <person name="Han J."/>
            <person name="Copeland A."/>
            <person name="Lindquist E."/>
            <person name="Barry K."/>
            <person name="Schmutz J."/>
            <person name="Baker S.E."/>
            <person name="Ciuffetti L.M."/>
            <person name="Grigoriev I.V."/>
            <person name="Zhong S."/>
            <person name="Turgeon B.G."/>
        </authorList>
    </citation>
    <scope>NUCLEOTIDE SEQUENCE [LARGE SCALE GENOMIC DNA]</scope>
    <source>
        <strain evidence="2 3">26-R-13</strain>
    </source>
</reference>
<protein>
    <submittedName>
        <fullName evidence="2">Uncharacterized protein</fullName>
    </submittedName>
</protein>
<dbReference type="EMBL" id="KI964648">
    <property type="protein sequence ID" value="EUC31873.1"/>
    <property type="molecule type" value="Genomic_DNA"/>
</dbReference>
<organism evidence="2 3">
    <name type="scientific">Cochliobolus carbonum (strain 26-R-13)</name>
    <name type="common">Maize leaf spot fungus</name>
    <name type="synonym">Bipolaris zeicola</name>
    <dbReference type="NCBI Taxonomy" id="930089"/>
    <lineage>
        <taxon>Eukaryota</taxon>
        <taxon>Fungi</taxon>
        <taxon>Dikarya</taxon>
        <taxon>Ascomycota</taxon>
        <taxon>Pezizomycotina</taxon>
        <taxon>Dothideomycetes</taxon>
        <taxon>Pleosporomycetidae</taxon>
        <taxon>Pleosporales</taxon>
        <taxon>Pleosporineae</taxon>
        <taxon>Pleosporaceae</taxon>
        <taxon>Bipolaris</taxon>
    </lineage>
</organism>